<dbReference type="FunFam" id="3.40.50.300:FF:000021">
    <property type="entry name" value="Lon protease homolog"/>
    <property type="match status" value="1"/>
</dbReference>
<dbReference type="PROSITE" id="PS50110">
    <property type="entry name" value="RESPONSE_REGULATORY"/>
    <property type="match status" value="1"/>
</dbReference>
<dbReference type="Gene3D" id="1.10.8.60">
    <property type="match status" value="1"/>
</dbReference>
<dbReference type="InterPro" id="IPR014721">
    <property type="entry name" value="Ribsml_uS5_D2-typ_fold_subgr"/>
</dbReference>
<gene>
    <name evidence="15" type="ORF">DSCO28_68660</name>
</gene>
<dbReference type="Gene3D" id="3.30.230.10">
    <property type="match status" value="1"/>
</dbReference>
<accession>A0A5K8A208</accession>
<evidence type="ECO:0000256" key="12">
    <source>
        <dbReference type="SAM" id="MobiDB-lite"/>
    </source>
</evidence>
<evidence type="ECO:0000256" key="5">
    <source>
        <dbReference type="ARBA" id="ARBA00022840"/>
    </source>
</evidence>
<dbReference type="InterPro" id="IPR054594">
    <property type="entry name" value="Lon_lid"/>
</dbReference>
<dbReference type="InterPro" id="IPR020568">
    <property type="entry name" value="Ribosomal_Su5_D2-typ_SF"/>
</dbReference>
<proteinExistence type="inferred from homology"/>
<evidence type="ECO:0000256" key="4">
    <source>
        <dbReference type="ARBA" id="ARBA00022825"/>
    </source>
</evidence>
<dbReference type="GO" id="GO:0016887">
    <property type="term" value="F:ATP hydrolysis activity"/>
    <property type="evidence" value="ECO:0007669"/>
    <property type="project" value="InterPro"/>
</dbReference>
<dbReference type="InterPro" id="IPR001789">
    <property type="entry name" value="Sig_transdc_resp-reg_receiver"/>
</dbReference>
<dbReference type="SMART" id="SM00448">
    <property type="entry name" value="REC"/>
    <property type="match status" value="1"/>
</dbReference>
<dbReference type="SUPFAM" id="SSF52172">
    <property type="entry name" value="CheY-like"/>
    <property type="match status" value="1"/>
</dbReference>
<name>A0A5K8A208_9BACT</name>
<evidence type="ECO:0000313" key="15">
    <source>
        <dbReference type="EMBL" id="BBO86300.1"/>
    </source>
</evidence>
<dbReference type="Gene3D" id="3.40.50.300">
    <property type="entry name" value="P-loop containing nucleotide triphosphate hydrolases"/>
    <property type="match status" value="1"/>
</dbReference>
<dbReference type="Pfam" id="PF00072">
    <property type="entry name" value="Response_reg"/>
    <property type="match status" value="1"/>
</dbReference>
<dbReference type="InterPro" id="IPR011006">
    <property type="entry name" value="CheY-like_superfamily"/>
</dbReference>
<dbReference type="Gene3D" id="3.40.50.2300">
    <property type="match status" value="1"/>
</dbReference>
<dbReference type="InterPro" id="IPR027417">
    <property type="entry name" value="P-loop_NTPase"/>
</dbReference>
<dbReference type="EMBL" id="AP021876">
    <property type="protein sequence ID" value="BBO86300.1"/>
    <property type="molecule type" value="Genomic_DNA"/>
</dbReference>
<dbReference type="InterPro" id="IPR003959">
    <property type="entry name" value="ATPase_AAA_core"/>
</dbReference>
<dbReference type="Pfam" id="PF05362">
    <property type="entry name" value="Lon_C"/>
    <property type="match status" value="1"/>
</dbReference>
<dbReference type="Gene3D" id="1.20.5.5270">
    <property type="match status" value="1"/>
</dbReference>
<dbReference type="SUPFAM" id="SSF54211">
    <property type="entry name" value="Ribosomal protein S5 domain 2-like"/>
    <property type="match status" value="1"/>
</dbReference>
<protein>
    <recommendedName>
        <fullName evidence="7 11">endopeptidase La</fullName>
        <ecNumber evidence="7 11">3.4.21.53</ecNumber>
    </recommendedName>
</protein>
<dbReference type="GO" id="GO:0030163">
    <property type="term" value="P:protein catabolic process"/>
    <property type="evidence" value="ECO:0007669"/>
    <property type="project" value="InterPro"/>
</dbReference>
<keyword evidence="1 11" id="KW-0645">Protease</keyword>
<dbReference type="InterPro" id="IPR003593">
    <property type="entry name" value="AAA+_ATPase"/>
</dbReference>
<dbReference type="Pfam" id="PF00004">
    <property type="entry name" value="AAA"/>
    <property type="match status" value="1"/>
</dbReference>
<evidence type="ECO:0000256" key="11">
    <source>
        <dbReference type="PROSITE-ProRule" id="PRU01122"/>
    </source>
</evidence>
<sequence>MRFFKKESPLPEQAPPSTEMDQLRRSVSKAGMPPEAADTTVMEIDRIAKMPPGSTEHTIGVSYIDYLTHLPWNRTTDDRLDLKAAKQVLDDQHEGLLEIKNRVLEHLAVRILRSERRHTMLVVDDEKTTRMNLMHVLTKEGYAVETAADGLEAIRLLEKQAFDIVITDLKMEQADGMQVLETAKQKNPDTEVIIITGYATVATAVSAMQKGSYHFLAKPLKLDEIRTTVAKALRPKQTRLDHRGPVLCFVGPPGTGKTSLGLAIAKSMQRRFVRISLAGMKDEAQLRGHRRSYVGALPGRIIQEIRRVETINPVFMLDELDKISQEFKGDPAAVLLEVLDPQQNTHFMDHYLDLPFDLSKVMFIATANTVDTIPEALLDRLEVIELSGYTEQEKVHIAFNHLIPREIETSGLEGRSIDISQAAVIRIIREYTREAGLRGLQRQIAGLCRKIALDQVDQGNDTAPLAITEEAVGRLLGPRRHTLEVTQARDRVGVATGLAWTRTGGEIVFVEATQMRGAGQLTLTGSLGTVMRESAQAAMSYIRSHVEAFGIPADFFERHDIHIHIPAGAIPKDGTSAGVPIAAALLSMITGRACRRDTAMTGELTLTGRILPVGGIREKLLAAHRAGVRTVVLPAKNGVDLQSIPDEIKQVLCIIPIEELPGAIEQVLIESDSLN</sequence>
<dbReference type="SUPFAM" id="SSF52540">
    <property type="entry name" value="P-loop containing nucleoside triphosphate hydrolases"/>
    <property type="match status" value="1"/>
</dbReference>
<evidence type="ECO:0000256" key="6">
    <source>
        <dbReference type="ARBA" id="ARBA00050665"/>
    </source>
</evidence>
<dbReference type="GO" id="GO:0006508">
    <property type="term" value="P:proteolysis"/>
    <property type="evidence" value="ECO:0007669"/>
    <property type="project" value="UniProtKB-KW"/>
</dbReference>
<keyword evidence="3 11" id="KW-0378">Hydrolase</keyword>
<dbReference type="GO" id="GO:0004176">
    <property type="term" value="F:ATP-dependent peptidase activity"/>
    <property type="evidence" value="ECO:0007669"/>
    <property type="project" value="UniProtKB-UniRule"/>
</dbReference>
<dbReference type="PIRSF" id="PIRSF001174">
    <property type="entry name" value="Lon_proteas"/>
    <property type="match status" value="1"/>
</dbReference>
<feature type="region of interest" description="Disordered" evidence="12">
    <location>
        <begin position="1"/>
        <end position="22"/>
    </location>
</feature>
<evidence type="ECO:0000313" key="16">
    <source>
        <dbReference type="Proteomes" id="UP000425960"/>
    </source>
</evidence>
<dbReference type="InterPro" id="IPR027065">
    <property type="entry name" value="Lon_Prtase"/>
</dbReference>
<keyword evidence="2 9" id="KW-0547">Nucleotide-binding</keyword>
<feature type="active site" evidence="8 11">
    <location>
        <position position="576"/>
    </location>
</feature>
<dbReference type="NCBIfam" id="TIGR00763">
    <property type="entry name" value="lon"/>
    <property type="match status" value="1"/>
</dbReference>
<feature type="active site" evidence="8 11">
    <location>
        <position position="619"/>
    </location>
</feature>
<evidence type="ECO:0000256" key="10">
    <source>
        <dbReference type="PROSITE-ProRule" id="PRU00169"/>
    </source>
</evidence>
<feature type="binding site" evidence="9">
    <location>
        <begin position="251"/>
        <end position="258"/>
    </location>
    <ligand>
        <name>ATP</name>
        <dbReference type="ChEBI" id="CHEBI:30616"/>
    </ligand>
</feature>
<comment type="catalytic activity">
    <reaction evidence="6 11">
        <text>Hydrolysis of proteins in presence of ATP.</text>
        <dbReference type="EC" id="3.4.21.53"/>
    </reaction>
</comment>
<evidence type="ECO:0000256" key="1">
    <source>
        <dbReference type="ARBA" id="ARBA00022670"/>
    </source>
</evidence>
<dbReference type="PANTHER" id="PTHR10046">
    <property type="entry name" value="ATP DEPENDENT LON PROTEASE FAMILY MEMBER"/>
    <property type="match status" value="1"/>
</dbReference>
<keyword evidence="10" id="KW-0597">Phosphoprotein</keyword>
<dbReference type="PROSITE" id="PS51786">
    <property type="entry name" value="LON_PROTEOLYTIC"/>
    <property type="match status" value="1"/>
</dbReference>
<evidence type="ECO:0000256" key="9">
    <source>
        <dbReference type="PIRSR" id="PIRSR001174-2"/>
    </source>
</evidence>
<dbReference type="Proteomes" id="UP000425960">
    <property type="component" value="Chromosome"/>
</dbReference>
<reference evidence="15 16" key="1">
    <citation type="submission" date="2019-11" db="EMBL/GenBank/DDBJ databases">
        <title>Comparative genomics of hydrocarbon-degrading Desulfosarcina strains.</title>
        <authorList>
            <person name="Watanabe M."/>
            <person name="Kojima H."/>
            <person name="Fukui M."/>
        </authorList>
    </citation>
    <scope>NUCLEOTIDE SEQUENCE [LARGE SCALE GENOMIC DNA]</scope>
    <source>
        <strain evidence="15 16">28bB2T</strain>
    </source>
</reference>
<evidence type="ECO:0000256" key="2">
    <source>
        <dbReference type="ARBA" id="ARBA00022741"/>
    </source>
</evidence>
<evidence type="ECO:0000259" key="13">
    <source>
        <dbReference type="PROSITE" id="PS50110"/>
    </source>
</evidence>
<dbReference type="RefSeq" id="WP_155325627.1">
    <property type="nucleotide sequence ID" value="NZ_AP021876.1"/>
</dbReference>
<dbReference type="SMART" id="SM00382">
    <property type="entry name" value="AAA"/>
    <property type="match status" value="1"/>
</dbReference>
<feature type="domain" description="Response regulatory" evidence="13">
    <location>
        <begin position="119"/>
        <end position="233"/>
    </location>
</feature>
<keyword evidence="5 9" id="KW-0067">ATP-binding</keyword>
<dbReference type="InterPro" id="IPR004815">
    <property type="entry name" value="Lon_bac/euk-typ"/>
</dbReference>
<dbReference type="GO" id="GO:0000160">
    <property type="term" value="P:phosphorelay signal transduction system"/>
    <property type="evidence" value="ECO:0007669"/>
    <property type="project" value="InterPro"/>
</dbReference>
<dbReference type="InterPro" id="IPR008269">
    <property type="entry name" value="Lon_proteolytic"/>
</dbReference>
<dbReference type="Pfam" id="PF22667">
    <property type="entry name" value="Lon_lid"/>
    <property type="match status" value="1"/>
</dbReference>
<evidence type="ECO:0000256" key="3">
    <source>
        <dbReference type="ARBA" id="ARBA00022801"/>
    </source>
</evidence>
<organism evidence="15 16">
    <name type="scientific">Desulfosarcina ovata subsp. sediminis</name>
    <dbReference type="NCBI Taxonomy" id="885957"/>
    <lineage>
        <taxon>Bacteria</taxon>
        <taxon>Pseudomonadati</taxon>
        <taxon>Thermodesulfobacteriota</taxon>
        <taxon>Desulfobacteria</taxon>
        <taxon>Desulfobacterales</taxon>
        <taxon>Desulfosarcinaceae</taxon>
        <taxon>Desulfosarcina</taxon>
    </lineage>
</organism>
<dbReference type="KEGG" id="dov:DSCO28_68660"/>
<evidence type="ECO:0000259" key="14">
    <source>
        <dbReference type="PROSITE" id="PS51786"/>
    </source>
</evidence>
<dbReference type="GO" id="GO:0005524">
    <property type="term" value="F:ATP binding"/>
    <property type="evidence" value="ECO:0007669"/>
    <property type="project" value="UniProtKB-KW"/>
</dbReference>
<feature type="modified residue" description="4-aspartylphosphate" evidence="10">
    <location>
        <position position="168"/>
    </location>
</feature>
<keyword evidence="4 11" id="KW-0720">Serine protease</keyword>
<dbReference type="EC" id="3.4.21.53" evidence="7 11"/>
<evidence type="ECO:0000256" key="7">
    <source>
        <dbReference type="ARBA" id="ARBA00066743"/>
    </source>
</evidence>
<evidence type="ECO:0000256" key="8">
    <source>
        <dbReference type="PIRSR" id="PIRSR001174-1"/>
    </source>
</evidence>
<dbReference type="PRINTS" id="PR00830">
    <property type="entry name" value="ENDOLAPTASE"/>
</dbReference>
<dbReference type="GO" id="GO:0004252">
    <property type="term" value="F:serine-type endopeptidase activity"/>
    <property type="evidence" value="ECO:0007669"/>
    <property type="project" value="UniProtKB-UniRule"/>
</dbReference>
<comment type="similarity">
    <text evidence="11">Belongs to the peptidase S16 family.</text>
</comment>
<dbReference type="AlphaFoldDB" id="A0A5K8A208"/>
<feature type="domain" description="Lon proteolytic" evidence="14">
    <location>
        <begin position="489"/>
        <end position="670"/>
    </location>
</feature>